<feature type="compositionally biased region" description="Polar residues" evidence="3">
    <location>
        <begin position="68"/>
        <end position="78"/>
    </location>
</feature>
<accession>A0AAD5LNJ1</accession>
<evidence type="ECO:0000256" key="2">
    <source>
        <dbReference type="PROSITE-ProRule" id="PRU00497"/>
    </source>
</evidence>
<comment type="caution">
    <text evidence="5">The sequence shown here is derived from an EMBL/GenBank/DDBJ whole genome shotgun (WGS) entry which is preliminary data.</text>
</comment>
<evidence type="ECO:0000313" key="6">
    <source>
        <dbReference type="Proteomes" id="UP000820818"/>
    </source>
</evidence>
<dbReference type="Proteomes" id="UP000820818">
    <property type="component" value="Linkage Group LG1"/>
</dbReference>
<evidence type="ECO:0000313" key="5">
    <source>
        <dbReference type="EMBL" id="KAI9566006.1"/>
    </source>
</evidence>
<dbReference type="InterPro" id="IPR050468">
    <property type="entry name" value="Cuticle_Struct_Prot"/>
</dbReference>
<protein>
    <submittedName>
        <fullName evidence="5">Uncharacterized protein</fullName>
    </submittedName>
</protein>
<organism evidence="5 6">
    <name type="scientific">Daphnia sinensis</name>
    <dbReference type="NCBI Taxonomy" id="1820382"/>
    <lineage>
        <taxon>Eukaryota</taxon>
        <taxon>Metazoa</taxon>
        <taxon>Ecdysozoa</taxon>
        <taxon>Arthropoda</taxon>
        <taxon>Crustacea</taxon>
        <taxon>Branchiopoda</taxon>
        <taxon>Diplostraca</taxon>
        <taxon>Cladocera</taxon>
        <taxon>Anomopoda</taxon>
        <taxon>Daphniidae</taxon>
        <taxon>Daphnia</taxon>
        <taxon>Daphnia similis group</taxon>
    </lineage>
</organism>
<keyword evidence="6" id="KW-1185">Reference proteome</keyword>
<name>A0AAD5LNJ1_9CRUS</name>
<dbReference type="EMBL" id="WJBH02000001">
    <property type="protein sequence ID" value="KAI9566006.1"/>
    <property type="molecule type" value="Genomic_DNA"/>
</dbReference>
<dbReference type="Pfam" id="PF00379">
    <property type="entry name" value="Chitin_bind_4"/>
    <property type="match status" value="1"/>
</dbReference>
<feature type="chain" id="PRO_5042022275" evidence="4">
    <location>
        <begin position="20"/>
        <end position="104"/>
    </location>
</feature>
<dbReference type="InterPro" id="IPR000618">
    <property type="entry name" value="Insect_cuticle"/>
</dbReference>
<dbReference type="PROSITE" id="PS51155">
    <property type="entry name" value="CHIT_BIND_RR_2"/>
    <property type="match status" value="1"/>
</dbReference>
<feature type="signal peptide" evidence="4">
    <location>
        <begin position="1"/>
        <end position="19"/>
    </location>
</feature>
<sequence>MQPIFAIALFAALVAIASSAPQGGNTPVPILSSEFDQKEDGSYSFSYETGDGIKRSEAGAQKKIGEESGSTSNGSISWKTPEGKTVTITFVADERGFQPKVTVS</sequence>
<feature type="region of interest" description="Disordered" evidence="3">
    <location>
        <begin position="39"/>
        <end position="80"/>
    </location>
</feature>
<dbReference type="PANTHER" id="PTHR10380:SF173">
    <property type="entry name" value="CUTICULAR PROTEIN 47EF, ISOFORM C-RELATED"/>
    <property type="match status" value="1"/>
</dbReference>
<dbReference type="PROSITE" id="PS00233">
    <property type="entry name" value="CHIT_BIND_RR_1"/>
    <property type="match status" value="1"/>
</dbReference>
<dbReference type="InterPro" id="IPR031311">
    <property type="entry name" value="CHIT_BIND_RR_consensus"/>
</dbReference>
<dbReference type="PRINTS" id="PR00947">
    <property type="entry name" value="CUTICLE"/>
</dbReference>
<evidence type="ECO:0000256" key="4">
    <source>
        <dbReference type="SAM" id="SignalP"/>
    </source>
</evidence>
<keyword evidence="1 2" id="KW-0193">Cuticle</keyword>
<gene>
    <name evidence="5" type="ORF">GHT06_009804</name>
</gene>
<dbReference type="AlphaFoldDB" id="A0AAD5LNJ1"/>
<dbReference type="GO" id="GO:0062129">
    <property type="term" value="C:chitin-based extracellular matrix"/>
    <property type="evidence" value="ECO:0007669"/>
    <property type="project" value="TreeGrafter"/>
</dbReference>
<evidence type="ECO:0000256" key="3">
    <source>
        <dbReference type="SAM" id="MobiDB-lite"/>
    </source>
</evidence>
<keyword evidence="4" id="KW-0732">Signal</keyword>
<reference evidence="5 6" key="1">
    <citation type="submission" date="2022-05" db="EMBL/GenBank/DDBJ databases">
        <title>A multi-omics perspective on studying reproductive biology in Daphnia sinensis.</title>
        <authorList>
            <person name="Jia J."/>
        </authorList>
    </citation>
    <scope>NUCLEOTIDE SEQUENCE [LARGE SCALE GENOMIC DNA]</scope>
    <source>
        <strain evidence="5 6">WSL</strain>
    </source>
</reference>
<dbReference type="PANTHER" id="PTHR10380">
    <property type="entry name" value="CUTICLE PROTEIN"/>
    <property type="match status" value="1"/>
</dbReference>
<dbReference type="GO" id="GO:0008010">
    <property type="term" value="F:structural constituent of chitin-based larval cuticle"/>
    <property type="evidence" value="ECO:0007669"/>
    <property type="project" value="TreeGrafter"/>
</dbReference>
<proteinExistence type="predicted"/>
<evidence type="ECO:0000256" key="1">
    <source>
        <dbReference type="ARBA" id="ARBA00022460"/>
    </source>
</evidence>